<gene>
    <name evidence="2" type="primary">pseI</name>
    <name evidence="2" type="ORF">D4741_14620</name>
</gene>
<sequence length="358" mass="39242">MKKFDVGQLHKSINIDGVDIGENYQPYTIAELSGNHGGDINKALELIDAAAKTGASAIKIQTYRPDTITLDHDGPEFVVKDKLWQGRTLYELYEEAHTPWHWHEALFARAKEHGITLFSSPFDKTAIDLLEDLNCPAYKIASFEITDIGLIQYAAKTGKPIIMSTGMATLAEIEEAVTAVKDAGGTQLAILHCVSGYPTPIADCNLSTLAYLHQYLDIPVGLSDHSLADTAAIASVALGGSIIEKHFKMTNDTTSVDAAFSLDPNEFSRMVSAVKNTKSALGEPSFRLAKSEQDNVAFRRSLYIAEDIKEGELFTEQNLRSVRPGLGLHPRYLDELIGKPAKQTLTKGTPMKLEYVTQ</sequence>
<dbReference type="Gene3D" id="3.20.20.70">
    <property type="entry name" value="Aldolase class I"/>
    <property type="match status" value="1"/>
</dbReference>
<dbReference type="GO" id="GO:0047444">
    <property type="term" value="F:N-acylneuraminate-9-phosphate synthase activity"/>
    <property type="evidence" value="ECO:0007669"/>
    <property type="project" value="TreeGrafter"/>
</dbReference>
<dbReference type="PROSITE" id="PS50844">
    <property type="entry name" value="AFP_LIKE"/>
    <property type="match status" value="1"/>
</dbReference>
<dbReference type="Pfam" id="PF08666">
    <property type="entry name" value="SAF"/>
    <property type="match status" value="1"/>
</dbReference>
<protein>
    <submittedName>
        <fullName evidence="2">Pseudaminic acid synthase</fullName>
        <ecNumber evidence="2">2.5.1.97</ecNumber>
    </submittedName>
</protein>
<feature type="domain" description="AFP-like" evidence="1">
    <location>
        <begin position="301"/>
        <end position="358"/>
    </location>
</feature>
<dbReference type="InterPro" id="IPR051690">
    <property type="entry name" value="PseI-like"/>
</dbReference>
<dbReference type="InterPro" id="IPR013785">
    <property type="entry name" value="Aldolase_TIM"/>
</dbReference>
<comment type="caution">
    <text evidence="2">The sequence shown here is derived from an EMBL/GenBank/DDBJ whole genome shotgun (WGS) entry which is preliminary data.</text>
</comment>
<keyword evidence="2" id="KW-0808">Transferase</keyword>
<reference evidence="2 3" key="1">
    <citation type="submission" date="2018-09" db="EMBL/GenBank/DDBJ databases">
        <title>Identification of marine bacteria producing industrial enzymes.</title>
        <authorList>
            <person name="Cheng T.H."/>
            <person name="Saidin J."/>
            <person name="Muhd D.D."/>
            <person name="Isa M.N.M."/>
            <person name="Bakar M.F.A."/>
            <person name="Ismail N."/>
        </authorList>
    </citation>
    <scope>NUCLEOTIDE SEQUENCE [LARGE SCALE GENOMIC DNA]</scope>
    <source>
        <strain evidence="2 3">MNAD 1.6</strain>
    </source>
</reference>
<dbReference type="InterPro" id="IPR006190">
    <property type="entry name" value="SAF_AFP_Neu5Ac"/>
</dbReference>
<evidence type="ECO:0000313" key="2">
    <source>
        <dbReference type="EMBL" id="RJF34611.1"/>
    </source>
</evidence>
<dbReference type="PANTHER" id="PTHR42966">
    <property type="entry name" value="N-ACETYLNEURAMINATE SYNTHASE"/>
    <property type="match status" value="1"/>
</dbReference>
<dbReference type="AlphaFoldDB" id="A0A3A3EMF1"/>
<dbReference type="InterPro" id="IPR013132">
    <property type="entry name" value="PseI/NeuA/B-like_N"/>
</dbReference>
<dbReference type="InterPro" id="IPR013974">
    <property type="entry name" value="SAF"/>
</dbReference>
<dbReference type="Pfam" id="PF03102">
    <property type="entry name" value="NeuB"/>
    <property type="match status" value="1"/>
</dbReference>
<proteinExistence type="predicted"/>
<dbReference type="Proteomes" id="UP000265938">
    <property type="component" value="Unassembled WGS sequence"/>
</dbReference>
<dbReference type="SUPFAM" id="SSF51269">
    <property type="entry name" value="AFP III-like domain"/>
    <property type="match status" value="1"/>
</dbReference>
<name>A0A3A3EMF1_9GAMM</name>
<dbReference type="CDD" id="cd11615">
    <property type="entry name" value="SAF_NeuB_like"/>
    <property type="match status" value="1"/>
</dbReference>
<dbReference type="InterPro" id="IPR036732">
    <property type="entry name" value="AFP_Neu5c_C_sf"/>
</dbReference>
<dbReference type="RefSeq" id="WP_119853510.1">
    <property type="nucleotide sequence ID" value="NZ_QYSE01000003.1"/>
</dbReference>
<dbReference type="EC" id="2.5.1.97" evidence="2"/>
<dbReference type="SUPFAM" id="SSF51569">
    <property type="entry name" value="Aldolase"/>
    <property type="match status" value="1"/>
</dbReference>
<dbReference type="PANTHER" id="PTHR42966:SF2">
    <property type="entry name" value="PSEUDAMINIC ACID SYNTHASE"/>
    <property type="match status" value="1"/>
</dbReference>
<accession>A0A3A3EMF1</accession>
<dbReference type="Gene3D" id="3.90.1210.10">
    <property type="entry name" value="Antifreeze-like/N-acetylneuraminic acid synthase C-terminal domain"/>
    <property type="match status" value="1"/>
</dbReference>
<dbReference type="GO" id="GO:0016051">
    <property type="term" value="P:carbohydrate biosynthetic process"/>
    <property type="evidence" value="ECO:0007669"/>
    <property type="project" value="InterPro"/>
</dbReference>
<dbReference type="InterPro" id="IPR057736">
    <property type="entry name" value="SAF_PseI/NeuA/NeuB"/>
</dbReference>
<evidence type="ECO:0000313" key="3">
    <source>
        <dbReference type="Proteomes" id="UP000265938"/>
    </source>
</evidence>
<organism evidence="2 3">
    <name type="scientific">Pseudoalteromonas gelatinilytica</name>
    <dbReference type="NCBI Taxonomy" id="1703256"/>
    <lineage>
        <taxon>Bacteria</taxon>
        <taxon>Pseudomonadati</taxon>
        <taxon>Pseudomonadota</taxon>
        <taxon>Gammaproteobacteria</taxon>
        <taxon>Alteromonadales</taxon>
        <taxon>Pseudoalteromonadaceae</taxon>
        <taxon>Pseudoalteromonas</taxon>
    </lineage>
</organism>
<dbReference type="InterPro" id="IPR020030">
    <property type="entry name" value="Pseudaminic_synth_PseI"/>
</dbReference>
<evidence type="ECO:0000259" key="1">
    <source>
        <dbReference type="PROSITE" id="PS50844"/>
    </source>
</evidence>
<dbReference type="SMART" id="SM00858">
    <property type="entry name" value="SAF"/>
    <property type="match status" value="1"/>
</dbReference>
<dbReference type="NCBIfam" id="TIGR03586">
    <property type="entry name" value="PseI"/>
    <property type="match status" value="1"/>
</dbReference>
<dbReference type="EMBL" id="QYSE01000003">
    <property type="protein sequence ID" value="RJF34611.1"/>
    <property type="molecule type" value="Genomic_DNA"/>
</dbReference>